<dbReference type="InterPro" id="IPR036397">
    <property type="entry name" value="RNaseH_sf"/>
</dbReference>
<dbReference type="PANTHER" id="PTHR37984:SF5">
    <property type="entry name" value="PROTEIN NYNRIN-LIKE"/>
    <property type="match status" value="1"/>
</dbReference>
<dbReference type="Gene3D" id="3.30.420.10">
    <property type="entry name" value="Ribonuclease H-like superfamily/Ribonuclease H"/>
    <property type="match status" value="2"/>
</dbReference>
<dbReference type="KEGG" id="lak:106180813"/>
<evidence type="ECO:0000313" key="3">
    <source>
        <dbReference type="Proteomes" id="UP000085678"/>
    </source>
</evidence>
<dbReference type="GO" id="GO:0003676">
    <property type="term" value="F:nucleic acid binding"/>
    <property type="evidence" value="ECO:0007669"/>
    <property type="project" value="InterPro"/>
</dbReference>
<name>A0A1S3KCN6_LINAN</name>
<organism evidence="3 4">
    <name type="scientific">Lingula anatina</name>
    <name type="common">Brachiopod</name>
    <name type="synonym">Lingula unguis</name>
    <dbReference type="NCBI Taxonomy" id="7574"/>
    <lineage>
        <taxon>Eukaryota</taxon>
        <taxon>Metazoa</taxon>
        <taxon>Spiralia</taxon>
        <taxon>Lophotrochozoa</taxon>
        <taxon>Brachiopoda</taxon>
        <taxon>Linguliformea</taxon>
        <taxon>Lingulata</taxon>
        <taxon>Lingulida</taxon>
        <taxon>Linguloidea</taxon>
        <taxon>Lingulidae</taxon>
        <taxon>Lingula</taxon>
    </lineage>
</organism>
<evidence type="ECO:0000259" key="2">
    <source>
        <dbReference type="PROSITE" id="PS50994"/>
    </source>
</evidence>
<dbReference type="AlphaFoldDB" id="A0A1S3KCN6"/>
<dbReference type="InterPro" id="IPR012337">
    <property type="entry name" value="RNaseH-like_sf"/>
</dbReference>
<proteinExistence type="predicted"/>
<dbReference type="GeneID" id="106180813"/>
<protein>
    <submittedName>
        <fullName evidence="4">KRAB-A domain-containing protein 2-like</fullName>
    </submittedName>
</protein>
<dbReference type="Proteomes" id="UP000085678">
    <property type="component" value="Unplaced"/>
</dbReference>
<accession>A0A1S3KCN6</accession>
<dbReference type="InterPro" id="IPR001584">
    <property type="entry name" value="Integrase_cat-core"/>
</dbReference>
<reference evidence="4" key="1">
    <citation type="submission" date="2025-08" db="UniProtKB">
        <authorList>
            <consortium name="RefSeq"/>
        </authorList>
    </citation>
    <scope>IDENTIFICATION</scope>
    <source>
        <tissue evidence="4">Gonads</tissue>
    </source>
</reference>
<dbReference type="InParanoid" id="A0A1S3KCN6"/>
<dbReference type="STRING" id="7574.A0A1S3KCN6"/>
<dbReference type="PANTHER" id="PTHR37984">
    <property type="entry name" value="PROTEIN CBG26694"/>
    <property type="match status" value="1"/>
</dbReference>
<evidence type="ECO:0000313" key="4">
    <source>
        <dbReference type="RefSeq" id="XP_013420400.1"/>
    </source>
</evidence>
<dbReference type="PROSITE" id="PS50994">
    <property type="entry name" value="INTEGRASE"/>
    <property type="match status" value="1"/>
</dbReference>
<gene>
    <name evidence="4" type="primary">LOC106180813</name>
</gene>
<keyword evidence="3" id="KW-1185">Reference proteome</keyword>
<dbReference type="GO" id="GO:0015074">
    <property type="term" value="P:DNA integration"/>
    <property type="evidence" value="ECO:0007669"/>
    <property type="project" value="InterPro"/>
</dbReference>
<dbReference type="OrthoDB" id="6062515at2759"/>
<evidence type="ECO:0000256" key="1">
    <source>
        <dbReference type="SAM" id="MobiDB-lite"/>
    </source>
</evidence>
<dbReference type="SUPFAM" id="SSF53098">
    <property type="entry name" value="Ribonuclease H-like"/>
    <property type="match status" value="1"/>
</dbReference>
<feature type="region of interest" description="Disordered" evidence="1">
    <location>
        <begin position="159"/>
        <end position="178"/>
    </location>
</feature>
<dbReference type="InterPro" id="IPR050951">
    <property type="entry name" value="Retrovirus_Pol_polyprotein"/>
</dbReference>
<feature type="domain" description="Integrase catalytic" evidence="2">
    <location>
        <begin position="1"/>
        <end position="69"/>
    </location>
</feature>
<dbReference type="RefSeq" id="XP_013420400.1">
    <property type="nucleotide sequence ID" value="XM_013564946.1"/>
</dbReference>
<sequence length="178" mass="20421">MSSREHHGNRWILYLRDHFSKFSWSYALSSKCASEVAEKLTSLFCLFGPPRILQSDDGREFSIQLFDELATVEMENEDLLLKLGKWVEENPHKSWVDGLQYVTYTLNTTVSSTTAKSPYEVVFRQPPHTGSALLGILVKQEPDEEVTNEEDMEGFFTDCDQLDQTEHGSGRNQHPSMR</sequence>